<dbReference type="HOGENOM" id="CLU_100387_0_0_1"/>
<dbReference type="SMR" id="A0A0D3GCM9"/>
<dbReference type="EnsemblPlants" id="OBART06G02690.1">
    <property type="protein sequence ID" value="OBART06G02690.1"/>
    <property type="gene ID" value="OBART06G02690"/>
</dbReference>
<feature type="compositionally biased region" description="Basic residues" evidence="1">
    <location>
        <begin position="235"/>
        <end position="248"/>
    </location>
</feature>
<organism evidence="2">
    <name type="scientific">Oryza barthii</name>
    <dbReference type="NCBI Taxonomy" id="65489"/>
    <lineage>
        <taxon>Eukaryota</taxon>
        <taxon>Viridiplantae</taxon>
        <taxon>Streptophyta</taxon>
        <taxon>Embryophyta</taxon>
        <taxon>Tracheophyta</taxon>
        <taxon>Spermatophyta</taxon>
        <taxon>Magnoliopsida</taxon>
        <taxon>Liliopsida</taxon>
        <taxon>Poales</taxon>
        <taxon>Poaceae</taxon>
        <taxon>BOP clade</taxon>
        <taxon>Oryzoideae</taxon>
        <taxon>Oryzeae</taxon>
        <taxon>Oryzinae</taxon>
        <taxon>Oryza</taxon>
    </lineage>
</organism>
<dbReference type="Gramene" id="OBART06G02690.1">
    <property type="protein sequence ID" value="OBART06G02690.1"/>
    <property type="gene ID" value="OBART06G02690"/>
</dbReference>
<reference evidence="2" key="2">
    <citation type="submission" date="2015-03" db="UniProtKB">
        <authorList>
            <consortium name="EnsemblPlants"/>
        </authorList>
    </citation>
    <scope>IDENTIFICATION</scope>
</reference>
<evidence type="ECO:0000256" key="1">
    <source>
        <dbReference type="SAM" id="MobiDB-lite"/>
    </source>
</evidence>
<name>A0A0D3GCM9_9ORYZ</name>
<dbReference type="AlphaFoldDB" id="A0A0D3GCM9"/>
<reference evidence="2" key="1">
    <citation type="journal article" date="2009" name="Rice">
        <title>De Novo Next Generation Sequencing of Plant Genomes.</title>
        <authorList>
            <person name="Rounsley S."/>
            <person name="Marri P.R."/>
            <person name="Yu Y."/>
            <person name="He R."/>
            <person name="Sisneros N."/>
            <person name="Goicoechea J.L."/>
            <person name="Lee S.J."/>
            <person name="Angelova A."/>
            <person name="Kudrna D."/>
            <person name="Luo M."/>
            <person name="Affourtit J."/>
            <person name="Desany B."/>
            <person name="Knight J."/>
            <person name="Niazi F."/>
            <person name="Egholm M."/>
            <person name="Wing R.A."/>
        </authorList>
    </citation>
    <scope>NUCLEOTIDE SEQUENCE [LARGE SCALE GENOMIC DNA]</scope>
    <source>
        <strain evidence="2">cv. IRGC 105608</strain>
    </source>
</reference>
<dbReference type="Proteomes" id="UP000026960">
    <property type="component" value="Chromosome 6"/>
</dbReference>
<proteinExistence type="predicted"/>
<protein>
    <submittedName>
        <fullName evidence="2">Uncharacterized protein</fullName>
    </submittedName>
</protein>
<feature type="region of interest" description="Disordered" evidence="1">
    <location>
        <begin position="226"/>
        <end position="261"/>
    </location>
</feature>
<dbReference type="eggNOG" id="ENOG502R3NK">
    <property type="taxonomic scope" value="Eukaryota"/>
</dbReference>
<keyword evidence="3" id="KW-1185">Reference proteome</keyword>
<evidence type="ECO:0000313" key="2">
    <source>
        <dbReference type="EnsemblPlants" id="OBART06G02690.1"/>
    </source>
</evidence>
<dbReference type="PaxDb" id="65489-OBART06G02690.1"/>
<evidence type="ECO:0000313" key="3">
    <source>
        <dbReference type="Proteomes" id="UP000026960"/>
    </source>
</evidence>
<sequence length="261" mass="28597">MASNIQSEAESARDRAQESVVIVRVNTDPNEYCCGCVVRSKFVGGSGNRTTLVITSSKFVQGRENDLTVVFWNKKELKATFLRTHGAFCLLATDFYLWCQPIHLLEGNAGLENSRTFMRVPLNHSTTRFVFTYTSSRSVESYPVETPNHAVPNSHEYFMVSCSYFQKTSKGVSRLTGAPVFCTGDAGTAGRTIGIILQDCRPATGCSGAEFKVALNASHLQKVLSILDPPDPPQKRNHNLSGGKKRKATGSGGGRGRRQRV</sequence>
<dbReference type="STRING" id="65489.A0A0D3GCM9"/>
<accession>A0A0D3GCM9</accession>